<proteinExistence type="inferred from homology"/>
<dbReference type="Pfam" id="PF01098">
    <property type="entry name" value="FTSW_RODA_SPOVE"/>
    <property type="match status" value="1"/>
</dbReference>
<evidence type="ECO:0000256" key="4">
    <source>
        <dbReference type="ARBA" id="ARBA00022618"/>
    </source>
</evidence>
<evidence type="ECO:0000256" key="12">
    <source>
        <dbReference type="ARBA" id="ARBA00023306"/>
    </source>
</evidence>
<sequence length="367" mass="39602">MAVRLHSPDYPLIIILTLLVICGLVMLMSASSVVSFERFGSSTYLIGHQLLYGLLFGLIGMFVAIRVEYQRWKKWAFPGLLLTILLLVAVFIPGIGYGFGGARRWISLGSTTFQPTELLKLTFVMYLATWVEKRGSAIKDAAYGFAPFVASLGIVAVLVMLQPDLGTMTVVALISIIIYFVAGAPLKHLLWMMGGGSILTFLVIQMSDYRSARFTVFLNPNLDPQGIGYHINQALLAIGSGGVLGLGLGHSRQKYNFLPEVTGDSIFAIIAEELGFILSVGLIALFLALMFRGFSIAQHAPDTFGKLLATGITSWFVLQAFVNIGAMVGILPLTGIPLPFVSYGSSALAVSLLAAGILINISRQTKT</sequence>
<evidence type="ECO:0000256" key="3">
    <source>
        <dbReference type="ARBA" id="ARBA00022475"/>
    </source>
</evidence>
<evidence type="ECO:0000256" key="5">
    <source>
        <dbReference type="ARBA" id="ARBA00022676"/>
    </source>
</evidence>
<keyword evidence="12" id="KW-0131">Cell cycle</keyword>
<dbReference type="GO" id="GO:0071555">
    <property type="term" value="P:cell wall organization"/>
    <property type="evidence" value="ECO:0007669"/>
    <property type="project" value="UniProtKB-KW"/>
</dbReference>
<dbReference type="GO" id="GO:0005886">
    <property type="term" value="C:plasma membrane"/>
    <property type="evidence" value="ECO:0007669"/>
    <property type="project" value="UniProtKB-SubCell"/>
</dbReference>
<keyword evidence="6" id="KW-0808">Transferase</keyword>
<evidence type="ECO:0000256" key="11">
    <source>
        <dbReference type="ARBA" id="ARBA00023136"/>
    </source>
</evidence>
<feature type="transmembrane region" description="Helical" evidence="21">
    <location>
        <begin position="105"/>
        <end position="129"/>
    </location>
</feature>
<dbReference type="EC" id="2.4.99.28" evidence="19"/>
<evidence type="ECO:0000313" key="23">
    <source>
        <dbReference type="Proteomes" id="UP000179164"/>
    </source>
</evidence>
<evidence type="ECO:0000256" key="6">
    <source>
        <dbReference type="ARBA" id="ARBA00022679"/>
    </source>
</evidence>
<feature type="transmembrane region" description="Helical" evidence="21">
    <location>
        <begin position="77"/>
        <end position="99"/>
    </location>
</feature>
<dbReference type="GO" id="GO:0009252">
    <property type="term" value="P:peptidoglycan biosynthetic process"/>
    <property type="evidence" value="ECO:0007669"/>
    <property type="project" value="UniProtKB-KW"/>
</dbReference>
<evidence type="ECO:0000256" key="17">
    <source>
        <dbReference type="ARBA" id="ARBA00041185"/>
    </source>
</evidence>
<feature type="transmembrane region" description="Helical" evidence="21">
    <location>
        <begin position="46"/>
        <end position="65"/>
    </location>
</feature>
<feature type="transmembrane region" description="Helical" evidence="21">
    <location>
        <begin position="12"/>
        <end position="34"/>
    </location>
</feature>
<evidence type="ECO:0000256" key="10">
    <source>
        <dbReference type="ARBA" id="ARBA00022989"/>
    </source>
</evidence>
<keyword evidence="10 21" id="KW-1133">Transmembrane helix</keyword>
<accession>A0A1G2B1A1</accession>
<dbReference type="GO" id="GO:0008955">
    <property type="term" value="F:peptidoglycan glycosyltransferase activity"/>
    <property type="evidence" value="ECO:0007669"/>
    <property type="project" value="UniProtKB-EC"/>
</dbReference>
<comment type="subcellular location">
    <subcellularLocation>
        <location evidence="1">Cell membrane</location>
        <topology evidence="1">Multi-pass membrane protein</topology>
    </subcellularLocation>
</comment>
<evidence type="ECO:0000256" key="18">
    <source>
        <dbReference type="ARBA" id="ARBA00041418"/>
    </source>
</evidence>
<dbReference type="InterPro" id="IPR001182">
    <property type="entry name" value="FtsW/RodA"/>
</dbReference>
<keyword evidence="8" id="KW-0133">Cell shape</keyword>
<keyword evidence="5" id="KW-0328">Glycosyltransferase</keyword>
<keyword evidence="13" id="KW-0961">Cell wall biogenesis/degradation</keyword>
<feature type="transmembrane region" description="Helical" evidence="21">
    <location>
        <begin position="266"/>
        <end position="291"/>
    </location>
</feature>
<evidence type="ECO:0000256" key="16">
    <source>
        <dbReference type="ARBA" id="ARBA00038053"/>
    </source>
</evidence>
<dbReference type="PANTHER" id="PTHR30474:SF2">
    <property type="entry name" value="PEPTIDOGLYCAN GLYCOSYLTRANSFERASE FTSW-RELATED"/>
    <property type="match status" value="1"/>
</dbReference>
<keyword evidence="7 21" id="KW-0812">Transmembrane</keyword>
<evidence type="ECO:0000256" key="14">
    <source>
        <dbReference type="ARBA" id="ARBA00032370"/>
    </source>
</evidence>
<name>A0A1G2B1A1_9BACT</name>
<evidence type="ECO:0000313" key="22">
    <source>
        <dbReference type="EMBL" id="OGY82745.1"/>
    </source>
</evidence>
<keyword evidence="9" id="KW-0573">Peptidoglycan synthesis</keyword>
<evidence type="ECO:0000256" key="2">
    <source>
        <dbReference type="ARBA" id="ARBA00004752"/>
    </source>
</evidence>
<dbReference type="AlphaFoldDB" id="A0A1G2B1A1"/>
<feature type="transmembrane region" description="Helical" evidence="21">
    <location>
        <begin position="340"/>
        <end position="361"/>
    </location>
</feature>
<dbReference type="GO" id="GO:0032153">
    <property type="term" value="C:cell division site"/>
    <property type="evidence" value="ECO:0007669"/>
    <property type="project" value="TreeGrafter"/>
</dbReference>
<evidence type="ECO:0000256" key="19">
    <source>
        <dbReference type="ARBA" id="ARBA00044770"/>
    </source>
</evidence>
<evidence type="ECO:0000256" key="13">
    <source>
        <dbReference type="ARBA" id="ARBA00023316"/>
    </source>
</evidence>
<evidence type="ECO:0000256" key="21">
    <source>
        <dbReference type="SAM" id="Phobius"/>
    </source>
</evidence>
<comment type="caution">
    <text evidence="22">The sequence shown here is derived from an EMBL/GenBank/DDBJ whole genome shotgun (WGS) entry which is preliminary data.</text>
</comment>
<dbReference type="EMBL" id="MHKE01000017">
    <property type="protein sequence ID" value="OGY82745.1"/>
    <property type="molecule type" value="Genomic_DNA"/>
</dbReference>
<feature type="transmembrane region" description="Helical" evidence="21">
    <location>
        <begin position="165"/>
        <end position="182"/>
    </location>
</feature>
<dbReference type="PANTHER" id="PTHR30474">
    <property type="entry name" value="CELL CYCLE PROTEIN"/>
    <property type="match status" value="1"/>
</dbReference>
<dbReference type="InterPro" id="IPR013437">
    <property type="entry name" value="FtsW"/>
</dbReference>
<feature type="transmembrane region" description="Helical" evidence="21">
    <location>
        <begin position="312"/>
        <end position="334"/>
    </location>
</feature>
<evidence type="ECO:0000256" key="1">
    <source>
        <dbReference type="ARBA" id="ARBA00004651"/>
    </source>
</evidence>
<gene>
    <name evidence="22" type="ORF">A2898_04065</name>
</gene>
<evidence type="ECO:0000256" key="7">
    <source>
        <dbReference type="ARBA" id="ARBA00022692"/>
    </source>
</evidence>
<keyword evidence="3" id="KW-1003">Cell membrane</keyword>
<keyword evidence="4 22" id="KW-0132">Cell division</keyword>
<feature type="transmembrane region" description="Helical" evidence="21">
    <location>
        <begin position="141"/>
        <end position="159"/>
    </location>
</feature>
<feature type="transmembrane region" description="Helical" evidence="21">
    <location>
        <begin position="189"/>
        <end position="207"/>
    </location>
</feature>
<comment type="catalytic activity">
    <reaction evidence="20">
        <text>[GlcNAc-(1-&gt;4)-Mur2Ac(oyl-L-Ala-gamma-D-Glu-L-Lys-D-Ala-D-Ala)](n)-di-trans,octa-cis-undecaprenyl diphosphate + beta-D-GlcNAc-(1-&gt;4)-Mur2Ac(oyl-L-Ala-gamma-D-Glu-L-Lys-D-Ala-D-Ala)-di-trans,octa-cis-undecaprenyl diphosphate = [GlcNAc-(1-&gt;4)-Mur2Ac(oyl-L-Ala-gamma-D-Glu-L-Lys-D-Ala-D-Ala)](n+1)-di-trans,octa-cis-undecaprenyl diphosphate + di-trans,octa-cis-undecaprenyl diphosphate + H(+)</text>
        <dbReference type="Rhea" id="RHEA:23708"/>
        <dbReference type="Rhea" id="RHEA-COMP:9602"/>
        <dbReference type="Rhea" id="RHEA-COMP:9603"/>
        <dbReference type="ChEBI" id="CHEBI:15378"/>
        <dbReference type="ChEBI" id="CHEBI:58405"/>
        <dbReference type="ChEBI" id="CHEBI:60033"/>
        <dbReference type="ChEBI" id="CHEBI:78435"/>
        <dbReference type="EC" id="2.4.99.28"/>
    </reaction>
</comment>
<organism evidence="22 23">
    <name type="scientific">Candidatus Kerfeldbacteria bacterium RIFCSPLOWO2_01_FULL_48_11</name>
    <dbReference type="NCBI Taxonomy" id="1798543"/>
    <lineage>
        <taxon>Bacteria</taxon>
        <taxon>Candidatus Kerfeldiibacteriota</taxon>
    </lineage>
</organism>
<comment type="pathway">
    <text evidence="2">Cell wall biogenesis; peptidoglycan biosynthesis.</text>
</comment>
<dbReference type="GO" id="GO:0051301">
    <property type="term" value="P:cell division"/>
    <property type="evidence" value="ECO:0007669"/>
    <property type="project" value="UniProtKB-KW"/>
</dbReference>
<dbReference type="Proteomes" id="UP000179164">
    <property type="component" value="Unassembled WGS sequence"/>
</dbReference>
<evidence type="ECO:0000256" key="15">
    <source>
        <dbReference type="ARBA" id="ARBA00033270"/>
    </source>
</evidence>
<evidence type="ECO:0000256" key="8">
    <source>
        <dbReference type="ARBA" id="ARBA00022960"/>
    </source>
</evidence>
<dbReference type="GO" id="GO:0015648">
    <property type="term" value="F:lipid-linked peptidoglycan transporter activity"/>
    <property type="evidence" value="ECO:0007669"/>
    <property type="project" value="TreeGrafter"/>
</dbReference>
<evidence type="ECO:0000256" key="9">
    <source>
        <dbReference type="ARBA" id="ARBA00022984"/>
    </source>
</evidence>
<keyword evidence="11 21" id="KW-0472">Membrane</keyword>
<comment type="similarity">
    <text evidence="16">Belongs to the SEDS family. FtsW subfamily.</text>
</comment>
<dbReference type="NCBIfam" id="TIGR02614">
    <property type="entry name" value="ftsW"/>
    <property type="match status" value="1"/>
</dbReference>
<reference evidence="22 23" key="1">
    <citation type="journal article" date="2016" name="Nat. Commun.">
        <title>Thousands of microbial genomes shed light on interconnected biogeochemical processes in an aquifer system.</title>
        <authorList>
            <person name="Anantharaman K."/>
            <person name="Brown C.T."/>
            <person name="Hug L.A."/>
            <person name="Sharon I."/>
            <person name="Castelle C.J."/>
            <person name="Probst A.J."/>
            <person name="Thomas B.C."/>
            <person name="Singh A."/>
            <person name="Wilkins M.J."/>
            <person name="Karaoz U."/>
            <person name="Brodie E.L."/>
            <person name="Williams K.H."/>
            <person name="Hubbard S.S."/>
            <person name="Banfield J.F."/>
        </authorList>
    </citation>
    <scope>NUCLEOTIDE SEQUENCE [LARGE SCALE GENOMIC DNA]</scope>
</reference>
<evidence type="ECO:0000256" key="20">
    <source>
        <dbReference type="ARBA" id="ARBA00049902"/>
    </source>
</evidence>
<dbReference type="GO" id="GO:0008360">
    <property type="term" value="P:regulation of cell shape"/>
    <property type="evidence" value="ECO:0007669"/>
    <property type="project" value="UniProtKB-KW"/>
</dbReference>
<protein>
    <recommendedName>
        <fullName evidence="17">Probable peptidoglycan glycosyltransferase FtsW</fullName>
        <ecNumber evidence="19">2.4.99.28</ecNumber>
    </recommendedName>
    <alternativeName>
        <fullName evidence="18">Cell division protein FtsW</fullName>
    </alternativeName>
    <alternativeName>
        <fullName evidence="15">Cell wall polymerase</fullName>
    </alternativeName>
    <alternativeName>
        <fullName evidence="14">Peptidoglycan polymerase</fullName>
    </alternativeName>
</protein>
<dbReference type="STRING" id="1798543.A2898_04065"/>